<evidence type="ECO:0000256" key="4">
    <source>
        <dbReference type="ARBA" id="ARBA00022989"/>
    </source>
</evidence>
<evidence type="ECO:0000259" key="7">
    <source>
        <dbReference type="Pfam" id="PF00892"/>
    </source>
</evidence>
<feature type="domain" description="EamA" evidence="7">
    <location>
        <begin position="159"/>
        <end position="293"/>
    </location>
</feature>
<evidence type="ECO:0000256" key="2">
    <source>
        <dbReference type="ARBA" id="ARBA00007362"/>
    </source>
</evidence>
<comment type="similarity">
    <text evidence="2">Belongs to the EamA transporter family.</text>
</comment>
<evidence type="ECO:0000256" key="3">
    <source>
        <dbReference type="ARBA" id="ARBA00022692"/>
    </source>
</evidence>
<feature type="domain" description="EamA" evidence="7">
    <location>
        <begin position="6"/>
        <end position="138"/>
    </location>
</feature>
<dbReference type="Pfam" id="PF00892">
    <property type="entry name" value="EamA"/>
    <property type="match status" value="2"/>
</dbReference>
<keyword evidence="3 6" id="KW-0812">Transmembrane</keyword>
<evidence type="ECO:0000256" key="5">
    <source>
        <dbReference type="ARBA" id="ARBA00023136"/>
    </source>
</evidence>
<keyword evidence="4 6" id="KW-1133">Transmembrane helix</keyword>
<proteinExistence type="inferred from homology"/>
<keyword evidence="5 6" id="KW-0472">Membrane</keyword>
<feature type="transmembrane region" description="Helical" evidence="6">
    <location>
        <begin position="246"/>
        <end position="266"/>
    </location>
</feature>
<dbReference type="SUPFAM" id="SSF103481">
    <property type="entry name" value="Multidrug resistance efflux transporter EmrE"/>
    <property type="match status" value="2"/>
</dbReference>
<dbReference type="EMBL" id="JASSVS010000012">
    <property type="protein sequence ID" value="MDL0433195.1"/>
    <property type="molecule type" value="Genomic_DNA"/>
</dbReference>
<feature type="transmembrane region" description="Helical" evidence="6">
    <location>
        <begin position="37"/>
        <end position="59"/>
    </location>
</feature>
<dbReference type="PANTHER" id="PTHR32322">
    <property type="entry name" value="INNER MEMBRANE TRANSPORTER"/>
    <property type="match status" value="1"/>
</dbReference>
<gene>
    <name evidence="8" type="ORF">QPM17_18810</name>
</gene>
<keyword evidence="9" id="KW-1185">Reference proteome</keyword>
<dbReference type="InterPro" id="IPR037185">
    <property type="entry name" value="EmrE-like"/>
</dbReference>
<dbReference type="PANTHER" id="PTHR32322:SF2">
    <property type="entry name" value="EAMA DOMAIN-CONTAINING PROTEIN"/>
    <property type="match status" value="1"/>
</dbReference>
<evidence type="ECO:0000313" key="8">
    <source>
        <dbReference type="EMBL" id="MDL0433195.1"/>
    </source>
</evidence>
<feature type="transmembrane region" description="Helical" evidence="6">
    <location>
        <begin position="65"/>
        <end position="84"/>
    </location>
</feature>
<reference evidence="8 9" key="1">
    <citation type="submission" date="2023-06" db="EMBL/GenBank/DDBJ databases">
        <title>Marinobacter azerbaijanicus a moderately halophilic, isolated from Urmia Lake in Azerbaijan region of Iran.</title>
        <authorList>
            <person name="Sanchez-Porro C."/>
            <person name="Aghdam E.M."/>
            <person name="Saheb S.M."/>
            <person name="Tarhriz V."/>
            <person name="Kazemi E."/>
            <person name="Ammozegar M.A."/>
            <person name="Ventosa A."/>
            <person name="Hejazi M.S."/>
        </authorList>
    </citation>
    <scope>NUCLEOTIDE SEQUENCE [LARGE SCALE GENOMIC DNA]</scope>
    <source>
        <strain evidence="8 9">TBZ242</strain>
    </source>
</reference>
<feature type="transmembrane region" description="Helical" evidence="6">
    <location>
        <begin position="123"/>
        <end position="143"/>
    </location>
</feature>
<evidence type="ECO:0000256" key="6">
    <source>
        <dbReference type="SAM" id="Phobius"/>
    </source>
</evidence>
<feature type="transmembrane region" description="Helical" evidence="6">
    <location>
        <begin position="220"/>
        <end position="240"/>
    </location>
</feature>
<evidence type="ECO:0000256" key="1">
    <source>
        <dbReference type="ARBA" id="ARBA00004141"/>
    </source>
</evidence>
<name>A0ABT7IGD2_9GAMM</name>
<organism evidence="8 9">
    <name type="scientific">Marinobacter azerbaijanicus</name>
    <dbReference type="NCBI Taxonomy" id="3050455"/>
    <lineage>
        <taxon>Bacteria</taxon>
        <taxon>Pseudomonadati</taxon>
        <taxon>Pseudomonadota</taxon>
        <taxon>Gammaproteobacteria</taxon>
        <taxon>Pseudomonadales</taxon>
        <taxon>Marinobacteraceae</taxon>
        <taxon>Marinobacter</taxon>
    </lineage>
</organism>
<dbReference type="InterPro" id="IPR050638">
    <property type="entry name" value="AA-Vitamin_Transporters"/>
</dbReference>
<dbReference type="InterPro" id="IPR000620">
    <property type="entry name" value="EamA_dom"/>
</dbReference>
<feature type="transmembrane region" description="Helical" evidence="6">
    <location>
        <begin position="278"/>
        <end position="297"/>
    </location>
</feature>
<dbReference type="Proteomes" id="UP001227964">
    <property type="component" value="Unassembled WGS sequence"/>
</dbReference>
<feature type="transmembrane region" description="Helical" evidence="6">
    <location>
        <begin position="155"/>
        <end position="174"/>
    </location>
</feature>
<sequence>MSSELIAVTLSLTSALMFAFTFTLVRVGVKTASSETALWVTLAINVVFLWGWSLVGYGWQFGDWWQWRYFVLAGIFAPLLGRLFQFLGMAKLGSNITTPLTLTHPVVSLVLAMAFLGESLTTLGLFGALLVIVGSVVVGSQGGKNKTASLKTVPKTYLVLPMIASFSYGISMVFRKIGIDIGTDAVTAAAVTTTSSWFFASLYTGVTGGFKQIRCTRKEFGFFIFAGIFSSFGPVLLFFAMQYSDLVVVAPLASTTPLFVLLMSYIFIRADEIFTTKVVMGTIATVLGVMMVSVYGIA</sequence>
<accession>A0ABT7IGD2</accession>
<evidence type="ECO:0000313" key="9">
    <source>
        <dbReference type="Proteomes" id="UP001227964"/>
    </source>
</evidence>
<comment type="caution">
    <text evidence="8">The sequence shown here is derived from an EMBL/GenBank/DDBJ whole genome shotgun (WGS) entry which is preliminary data.</text>
</comment>
<dbReference type="RefSeq" id="WP_285392791.1">
    <property type="nucleotide sequence ID" value="NZ_JASSVS010000012.1"/>
</dbReference>
<comment type="subcellular location">
    <subcellularLocation>
        <location evidence="1">Membrane</location>
        <topology evidence="1">Multi-pass membrane protein</topology>
    </subcellularLocation>
</comment>
<feature type="transmembrane region" description="Helical" evidence="6">
    <location>
        <begin position="186"/>
        <end position="208"/>
    </location>
</feature>
<feature type="transmembrane region" description="Helical" evidence="6">
    <location>
        <begin position="6"/>
        <end position="25"/>
    </location>
</feature>
<protein>
    <submittedName>
        <fullName evidence="8">EamA family transporter</fullName>
    </submittedName>
</protein>